<gene>
    <name evidence="3" type="ORF">ECC02_006899</name>
</gene>
<dbReference type="Proteomes" id="UP000583944">
    <property type="component" value="Unassembled WGS sequence"/>
</dbReference>
<name>A0A7J6Y0H8_TRYCR</name>
<feature type="chain" id="PRO_5029512586" evidence="2">
    <location>
        <begin position="25"/>
        <end position="274"/>
    </location>
</feature>
<evidence type="ECO:0000256" key="1">
    <source>
        <dbReference type="SAM" id="MobiDB-lite"/>
    </source>
</evidence>
<reference evidence="3 4" key="1">
    <citation type="journal article" date="2019" name="Genome Biol. Evol.">
        <title>Nanopore Sequencing Significantly Improves Genome Assembly of the Protozoan Parasite Trypanosoma cruzi.</title>
        <authorList>
            <person name="Diaz-Viraque F."/>
            <person name="Pita S."/>
            <person name="Greif G."/>
            <person name="de Souza R.C.M."/>
            <person name="Iraola G."/>
            <person name="Robello C."/>
        </authorList>
    </citation>
    <scope>NUCLEOTIDE SEQUENCE [LARGE SCALE GENOMIC DNA]</scope>
    <source>
        <strain evidence="3 4">Berenice</strain>
    </source>
</reference>
<keyword evidence="2" id="KW-0732">Signal</keyword>
<dbReference type="AlphaFoldDB" id="A0A7J6Y0H8"/>
<dbReference type="VEuPathDB" id="TriTrypDB:BCY84_20967"/>
<feature type="compositionally biased region" description="Low complexity" evidence="1">
    <location>
        <begin position="149"/>
        <end position="171"/>
    </location>
</feature>
<organism evidence="3 4">
    <name type="scientific">Trypanosoma cruzi</name>
    <dbReference type="NCBI Taxonomy" id="5693"/>
    <lineage>
        <taxon>Eukaryota</taxon>
        <taxon>Discoba</taxon>
        <taxon>Euglenozoa</taxon>
        <taxon>Kinetoplastea</taxon>
        <taxon>Metakinetoplastina</taxon>
        <taxon>Trypanosomatida</taxon>
        <taxon>Trypanosomatidae</taxon>
        <taxon>Trypanosoma</taxon>
        <taxon>Schizotrypanum</taxon>
    </lineage>
</organism>
<feature type="compositionally biased region" description="Low complexity" evidence="1">
    <location>
        <begin position="232"/>
        <end position="244"/>
    </location>
</feature>
<feature type="region of interest" description="Disordered" evidence="1">
    <location>
        <begin position="69"/>
        <end position="250"/>
    </location>
</feature>
<feature type="compositionally biased region" description="Polar residues" evidence="1">
    <location>
        <begin position="196"/>
        <end position="231"/>
    </location>
</feature>
<protein>
    <submittedName>
        <fullName evidence="3">Mucin-associated surface protein (MASP) subgroup S013</fullName>
    </submittedName>
</protein>
<dbReference type="EMBL" id="JABDHM010000057">
    <property type="protein sequence ID" value="KAF5220103.1"/>
    <property type="molecule type" value="Genomic_DNA"/>
</dbReference>
<proteinExistence type="predicted"/>
<evidence type="ECO:0000313" key="4">
    <source>
        <dbReference type="Proteomes" id="UP000583944"/>
    </source>
</evidence>
<accession>A0A7J6Y0H8</accession>
<evidence type="ECO:0000313" key="3">
    <source>
        <dbReference type="EMBL" id="KAF5220103.1"/>
    </source>
</evidence>
<evidence type="ECO:0000256" key="2">
    <source>
        <dbReference type="SAM" id="SignalP"/>
    </source>
</evidence>
<feature type="signal peptide" evidence="2">
    <location>
        <begin position="1"/>
        <end position="24"/>
    </location>
</feature>
<sequence>MAMMAGRVLLVCALCVLWCGAGGGFCEEALEEVPVVEPLVDSTGVGVSENATGHTVPGDAGVLSAEQKQLNPLGDPPLQAALQPESPTGQTHSSPEHKDSLPPSTQLQEERQGGPDEGILEEPGASLSQEDKKHTSIGDQQRNDPPPASSNNDVVSNNSEESTEDTPSSTEIIDAAPSEEGQENENVTPYLEQPRETSTAAPAIATQTISMTPPDQSESNTVKMSEASPQSTAATQTNHTTTPAENDGSTAVSHTTFPLLLLLVVAAAAALVAA</sequence>
<dbReference type="VEuPathDB" id="TriTrypDB:ECC02_006899"/>
<comment type="caution">
    <text evidence="3">The sequence shown here is derived from an EMBL/GenBank/DDBJ whole genome shotgun (WGS) entry which is preliminary data.</text>
</comment>